<gene>
    <name evidence="2" type="ORF">IB285_08480</name>
</gene>
<name>A0ABR8KNQ9_9SPHN</name>
<evidence type="ECO:0000313" key="3">
    <source>
        <dbReference type="Proteomes" id="UP000635384"/>
    </source>
</evidence>
<evidence type="ECO:0000256" key="1">
    <source>
        <dbReference type="SAM" id="SignalP"/>
    </source>
</evidence>
<keyword evidence="3" id="KW-1185">Reference proteome</keyword>
<keyword evidence="1" id="KW-0732">Signal</keyword>
<feature type="signal peptide" evidence="1">
    <location>
        <begin position="1"/>
        <end position="22"/>
    </location>
</feature>
<comment type="caution">
    <text evidence="2">The sequence shown here is derived from an EMBL/GenBank/DDBJ whole genome shotgun (WGS) entry which is preliminary data.</text>
</comment>
<reference evidence="2 3" key="1">
    <citation type="submission" date="2020-09" db="EMBL/GenBank/DDBJ databases">
        <authorList>
            <person name="Yoon J.-W."/>
        </authorList>
    </citation>
    <scope>NUCLEOTIDE SEQUENCE [LARGE SCALE GENOMIC DNA]</scope>
    <source>
        <strain evidence="2 3">KMU-140</strain>
    </source>
</reference>
<accession>A0ABR8KNQ9</accession>
<dbReference type="EMBL" id="JACXLC010000001">
    <property type="protein sequence ID" value="MBD2842289.1"/>
    <property type="molecule type" value="Genomic_DNA"/>
</dbReference>
<evidence type="ECO:0000313" key="2">
    <source>
        <dbReference type="EMBL" id="MBD2842289.1"/>
    </source>
</evidence>
<feature type="chain" id="PRO_5046383612" description="Lipoprotein" evidence="1">
    <location>
        <begin position="23"/>
        <end position="168"/>
    </location>
</feature>
<sequence length="168" mass="17830">MRKPCPSLLAVALAAFAVTGCAGDPSRYPSLAVRDVERAMGQFSPTAAEDPEPIRPVASSADIGALTARAQQSHDRFLEAQTGVTRLVESARGRGIESNARQRALVALADLTALRSDTTLAVGDLDLLKAEAATTFAPTEEIDAAREEVAALLAEQDDTLDSLWEQLR</sequence>
<proteinExistence type="predicted"/>
<evidence type="ECO:0008006" key="4">
    <source>
        <dbReference type="Google" id="ProtNLM"/>
    </source>
</evidence>
<dbReference type="PROSITE" id="PS51257">
    <property type="entry name" value="PROKAR_LIPOPROTEIN"/>
    <property type="match status" value="1"/>
</dbReference>
<protein>
    <recommendedName>
        <fullName evidence="4">Lipoprotein</fullName>
    </recommendedName>
</protein>
<dbReference type="Proteomes" id="UP000635384">
    <property type="component" value="Unassembled WGS sequence"/>
</dbReference>
<organism evidence="2 3">
    <name type="scientific">Erythrobacter rubeus</name>
    <dbReference type="NCBI Taxonomy" id="2760803"/>
    <lineage>
        <taxon>Bacteria</taxon>
        <taxon>Pseudomonadati</taxon>
        <taxon>Pseudomonadota</taxon>
        <taxon>Alphaproteobacteria</taxon>
        <taxon>Sphingomonadales</taxon>
        <taxon>Erythrobacteraceae</taxon>
        <taxon>Erythrobacter/Porphyrobacter group</taxon>
        <taxon>Erythrobacter</taxon>
    </lineage>
</organism>
<dbReference type="RefSeq" id="WP_190787763.1">
    <property type="nucleotide sequence ID" value="NZ_JACXLC010000001.1"/>
</dbReference>